<dbReference type="Pfam" id="PF07795">
    <property type="entry name" value="DUF1635"/>
    <property type="match status" value="1"/>
</dbReference>
<dbReference type="Gramene" id="PRQ27023">
    <property type="protein sequence ID" value="PRQ27023"/>
    <property type="gene ID" value="RchiOBHm_Chr6g0300901"/>
</dbReference>
<protein>
    <submittedName>
        <fullName evidence="1">Uncharacterized protein</fullName>
    </submittedName>
</protein>
<dbReference type="PANTHER" id="PTHR33431">
    <property type="entry name" value="ENABLED-LIKE PROTEIN (DUF1635)"/>
    <property type="match status" value="1"/>
</dbReference>
<dbReference type="STRING" id="74649.A0A2P6PYM5"/>
<proteinExistence type="predicted"/>
<comment type="caution">
    <text evidence="1">The sequence shown here is derived from an EMBL/GenBank/DDBJ whole genome shotgun (WGS) entry which is preliminary data.</text>
</comment>
<dbReference type="AlphaFoldDB" id="A0A2P6PYM5"/>
<sequence length="289" mass="31565">MVLSTDDLKQKILSTTLELESVKSLVAKSQQNANKILSLLQVAYKERDEARNELRQILNKMNPNSAPIEQFPNVVPPIFMPPKANSGISESNGIINPQYDSSLVDSLFDALSSPDFSNINDSSHTSFLNQPLTEELIGTTKNIPTGVVASFGLDAKIDYIAKGKSLPQKGKLLQALMEAGPLLKTLLVTGPPLPRWRNPPTMQTLEIPPISLEGCEAILASFNEKPVIKTCSSNHLNSISCPGFSQTCSPAMWNFNNVPPVISCKSSRPLNSSSYFDQQIPAAKQCRLQ</sequence>
<evidence type="ECO:0000313" key="1">
    <source>
        <dbReference type="EMBL" id="PRQ27023.1"/>
    </source>
</evidence>
<accession>A0A2P6PYM5</accession>
<name>A0A2P6PYM5_ROSCH</name>
<dbReference type="OMA" id="NVKMDAI"/>
<reference evidence="1 2" key="1">
    <citation type="journal article" date="2018" name="Nat. Genet.">
        <title>The Rosa genome provides new insights in the design of modern roses.</title>
        <authorList>
            <person name="Bendahmane M."/>
        </authorList>
    </citation>
    <scope>NUCLEOTIDE SEQUENCE [LARGE SCALE GENOMIC DNA]</scope>
    <source>
        <strain evidence="2">cv. Old Blush</strain>
    </source>
</reference>
<dbReference type="Proteomes" id="UP000238479">
    <property type="component" value="Chromosome 6"/>
</dbReference>
<dbReference type="PANTHER" id="PTHR33431:SF12">
    <property type="entry name" value="HIGH MOBILITY GROUP BOX PROTEIN, PUTATIVE (DUF1635)-RELATED"/>
    <property type="match status" value="1"/>
</dbReference>
<dbReference type="EMBL" id="PDCK01000044">
    <property type="protein sequence ID" value="PRQ27023.1"/>
    <property type="molecule type" value="Genomic_DNA"/>
</dbReference>
<dbReference type="InterPro" id="IPR012862">
    <property type="entry name" value="DUF1635"/>
</dbReference>
<organism evidence="1 2">
    <name type="scientific">Rosa chinensis</name>
    <name type="common">China rose</name>
    <dbReference type="NCBI Taxonomy" id="74649"/>
    <lineage>
        <taxon>Eukaryota</taxon>
        <taxon>Viridiplantae</taxon>
        <taxon>Streptophyta</taxon>
        <taxon>Embryophyta</taxon>
        <taxon>Tracheophyta</taxon>
        <taxon>Spermatophyta</taxon>
        <taxon>Magnoliopsida</taxon>
        <taxon>eudicotyledons</taxon>
        <taxon>Gunneridae</taxon>
        <taxon>Pentapetalae</taxon>
        <taxon>rosids</taxon>
        <taxon>fabids</taxon>
        <taxon>Rosales</taxon>
        <taxon>Rosaceae</taxon>
        <taxon>Rosoideae</taxon>
        <taxon>Rosoideae incertae sedis</taxon>
        <taxon>Rosa</taxon>
    </lineage>
</organism>
<keyword evidence="2" id="KW-1185">Reference proteome</keyword>
<evidence type="ECO:0000313" key="2">
    <source>
        <dbReference type="Proteomes" id="UP000238479"/>
    </source>
</evidence>
<gene>
    <name evidence="1" type="ORF">RchiOBHm_Chr6g0300901</name>
</gene>